<reference evidence="1 2" key="1">
    <citation type="journal article" date="2015" name="Genome Announc.">
        <title>Draft Genome Sequences of Leptospira santarosai Strains U160, U164, and U233, Isolated from Asymptomatic Cattle.</title>
        <authorList>
            <person name="Kremer F.S."/>
            <person name="Eslabao M.R."/>
            <person name="Provisor M."/>
            <person name="Woloski R.D."/>
            <person name="Ramires O.V."/>
            <person name="Moreno L.Z."/>
            <person name="Moreno A.M."/>
            <person name="Hamond C."/>
            <person name="Lilenbaum W."/>
            <person name="Dellagostin O.A."/>
        </authorList>
    </citation>
    <scope>NUCLEOTIDE SEQUENCE [LARGE SCALE GENOMIC DNA]</scope>
    <source>
        <strain evidence="1 2">U160</strain>
    </source>
</reference>
<gene>
    <name evidence="1" type="ORF">XB16_2245</name>
</gene>
<proteinExistence type="predicted"/>
<evidence type="ECO:0000313" key="2">
    <source>
        <dbReference type="Proteomes" id="UP000033961"/>
    </source>
</evidence>
<protein>
    <submittedName>
        <fullName evidence="1">Uncharacterized protein</fullName>
    </submittedName>
</protein>
<dbReference type="Proteomes" id="UP000033961">
    <property type="component" value="Chromosome I"/>
</dbReference>
<accession>A0A2P1QUL3</accession>
<organism evidence="1 2">
    <name type="scientific">Leptospira santarosai</name>
    <dbReference type="NCBI Taxonomy" id="28183"/>
    <lineage>
        <taxon>Bacteria</taxon>
        <taxon>Pseudomonadati</taxon>
        <taxon>Spirochaetota</taxon>
        <taxon>Spirochaetia</taxon>
        <taxon>Leptospirales</taxon>
        <taxon>Leptospiraceae</taxon>
        <taxon>Leptospira</taxon>
    </lineage>
</organism>
<dbReference type="AlphaFoldDB" id="A0A2P1QUL3"/>
<sequence length="47" mass="5587">MSVFQLIQEEFPSNLVSTQRLHDRVSKFYSKTEIRLKMNGILFGRNQ</sequence>
<name>A0A2P1QUL3_9LEPT</name>
<dbReference type="EMBL" id="CP027843">
    <property type="protein sequence ID" value="AVQ12571.1"/>
    <property type="molecule type" value="Genomic_DNA"/>
</dbReference>
<evidence type="ECO:0000313" key="1">
    <source>
        <dbReference type="EMBL" id="AVQ12571.1"/>
    </source>
</evidence>